<evidence type="ECO:0000256" key="1">
    <source>
        <dbReference type="SAM" id="Phobius"/>
    </source>
</evidence>
<keyword evidence="3" id="KW-1185">Reference proteome</keyword>
<sequence length="47" mass="4902">MHSIGPQQRLSTRLAFLAAGLAMSAWAPLVPFAKTRLGLGAAARQPA</sequence>
<dbReference type="AlphaFoldDB" id="A0A1M7Q385"/>
<organism evidence="2 3">
    <name type="scientific">Duganella sacchari</name>
    <dbReference type="NCBI Taxonomy" id="551987"/>
    <lineage>
        <taxon>Bacteria</taxon>
        <taxon>Pseudomonadati</taxon>
        <taxon>Pseudomonadota</taxon>
        <taxon>Betaproteobacteria</taxon>
        <taxon>Burkholderiales</taxon>
        <taxon>Oxalobacteraceae</taxon>
        <taxon>Telluria group</taxon>
        <taxon>Duganella</taxon>
    </lineage>
</organism>
<proteinExistence type="predicted"/>
<dbReference type="Proteomes" id="UP000184339">
    <property type="component" value="Unassembled WGS sequence"/>
</dbReference>
<name>A0A1M7Q385_9BURK</name>
<dbReference type="EMBL" id="FRCX01000006">
    <property type="protein sequence ID" value="SHN24677.1"/>
    <property type="molecule type" value="Genomic_DNA"/>
</dbReference>
<reference evidence="3" key="1">
    <citation type="submission" date="2016-11" db="EMBL/GenBank/DDBJ databases">
        <authorList>
            <person name="Varghese N."/>
            <person name="Submissions S."/>
        </authorList>
    </citation>
    <scope>NUCLEOTIDE SEQUENCE [LARGE SCALE GENOMIC DNA]</scope>
    <source>
        <strain evidence="3">Sac-22</strain>
    </source>
</reference>
<dbReference type="STRING" id="551987.SAMN05192549_106128"/>
<keyword evidence="1" id="KW-0812">Transmembrane</keyword>
<accession>A0A1M7Q385</accession>
<evidence type="ECO:0000313" key="2">
    <source>
        <dbReference type="EMBL" id="SHN24677.1"/>
    </source>
</evidence>
<evidence type="ECO:0000313" key="3">
    <source>
        <dbReference type="Proteomes" id="UP000184339"/>
    </source>
</evidence>
<keyword evidence="1" id="KW-0472">Membrane</keyword>
<keyword evidence="1" id="KW-1133">Transmembrane helix</keyword>
<gene>
    <name evidence="2" type="ORF">SAMN05192549_106128</name>
</gene>
<protein>
    <submittedName>
        <fullName evidence="2">Uncharacterized protein</fullName>
    </submittedName>
</protein>
<feature type="transmembrane region" description="Helical" evidence="1">
    <location>
        <begin position="12"/>
        <end position="29"/>
    </location>
</feature>